<evidence type="ECO:0000256" key="1">
    <source>
        <dbReference type="PROSITE-ProRule" id="PRU01161"/>
    </source>
</evidence>
<reference evidence="2 3" key="1">
    <citation type="submission" date="2019-03" db="EMBL/GenBank/DDBJ databases">
        <title>Comparative genomic analyses of the sweetpotato soil rot pathogen, Streptomyces ipomoeae.</title>
        <authorList>
            <person name="Ruschel Soares N."/>
            <person name="Badger J.H."/>
            <person name="Huguet-Tapia J.C."/>
            <person name="Clark C.A."/>
            <person name="Pettis G.S."/>
        </authorList>
    </citation>
    <scope>NUCLEOTIDE SEQUENCE [LARGE SCALE GENOMIC DNA]</scope>
    <source>
        <strain evidence="2 3">88-35</strain>
    </source>
</reference>
<dbReference type="Gene3D" id="3.40.1090.10">
    <property type="entry name" value="Cytosolic phospholipase A2 catalytic domain"/>
    <property type="match status" value="2"/>
</dbReference>
<feature type="short sequence motif" description="GXGXXG" evidence="1">
    <location>
        <begin position="10"/>
        <end position="15"/>
    </location>
</feature>
<evidence type="ECO:0000313" key="3">
    <source>
        <dbReference type="Proteomes" id="UP000318720"/>
    </source>
</evidence>
<feature type="active site" description="Nucleophile" evidence="1">
    <location>
        <position position="43"/>
    </location>
</feature>
<dbReference type="Proteomes" id="UP000318720">
    <property type="component" value="Unassembled WGS sequence"/>
</dbReference>
<dbReference type="GO" id="GO:0016042">
    <property type="term" value="P:lipid catabolic process"/>
    <property type="evidence" value="ECO:0007669"/>
    <property type="project" value="UniProtKB-UniRule"/>
</dbReference>
<dbReference type="InterPro" id="IPR050301">
    <property type="entry name" value="NTE"/>
</dbReference>
<keyword evidence="1" id="KW-0442">Lipid degradation</keyword>
<dbReference type="SUPFAM" id="SSF52151">
    <property type="entry name" value="FabD/lysophospholipase-like"/>
    <property type="match status" value="1"/>
</dbReference>
<dbReference type="PROSITE" id="PS51635">
    <property type="entry name" value="PNPLA"/>
    <property type="match status" value="1"/>
</dbReference>
<keyword evidence="1" id="KW-0378">Hydrolase</keyword>
<accession>A0A540PJM0</accession>
<dbReference type="PANTHER" id="PTHR14226:SF57">
    <property type="entry name" value="BLR7027 PROTEIN"/>
    <property type="match status" value="1"/>
</dbReference>
<evidence type="ECO:0000313" key="2">
    <source>
        <dbReference type="EMBL" id="TQE38226.1"/>
    </source>
</evidence>
<dbReference type="GeneID" id="301701254"/>
<gene>
    <name evidence="2" type="ORF">Sipo8835_05845</name>
</gene>
<comment type="caution">
    <text evidence="2">The sequence shown here is derived from an EMBL/GenBank/DDBJ whole genome shotgun (WGS) entry which is preliminary data.</text>
</comment>
<dbReference type="GO" id="GO:0016787">
    <property type="term" value="F:hydrolase activity"/>
    <property type="evidence" value="ECO:0007669"/>
    <property type="project" value="UniProtKB-UniRule"/>
</dbReference>
<keyword evidence="1" id="KW-0443">Lipid metabolism</keyword>
<dbReference type="AlphaFoldDB" id="A0A540PJM0"/>
<feature type="short sequence motif" description="GXSXG" evidence="1">
    <location>
        <begin position="41"/>
        <end position="45"/>
    </location>
</feature>
<dbReference type="RefSeq" id="WP_009334101.1">
    <property type="nucleotide sequence ID" value="NZ_CP182305.1"/>
</dbReference>
<protein>
    <submittedName>
        <fullName evidence="2">Patatin-like phospholipase family protein</fullName>
    </submittedName>
</protein>
<dbReference type="InterPro" id="IPR016035">
    <property type="entry name" value="Acyl_Trfase/lysoPLipase"/>
</dbReference>
<proteinExistence type="predicted"/>
<name>A0A540PJM0_9ACTN</name>
<feature type="active site" description="Proton acceptor" evidence="1">
    <location>
        <position position="187"/>
    </location>
</feature>
<feature type="short sequence motif" description="DGA/G" evidence="1">
    <location>
        <begin position="187"/>
        <end position="189"/>
    </location>
</feature>
<dbReference type="InterPro" id="IPR002641">
    <property type="entry name" value="PNPLA_dom"/>
</dbReference>
<dbReference type="Pfam" id="PF01734">
    <property type="entry name" value="Patatin"/>
    <property type="match status" value="1"/>
</dbReference>
<dbReference type="EMBL" id="SPAZ01000048">
    <property type="protein sequence ID" value="TQE38226.1"/>
    <property type="molecule type" value="Genomic_DNA"/>
</dbReference>
<dbReference type="PANTHER" id="PTHR14226">
    <property type="entry name" value="NEUROPATHY TARGET ESTERASE/SWISS CHEESE D.MELANOGASTER"/>
    <property type="match status" value="1"/>
</dbReference>
<organism evidence="2 3">
    <name type="scientific">Streptomyces ipomoeae</name>
    <dbReference type="NCBI Taxonomy" id="103232"/>
    <lineage>
        <taxon>Bacteria</taxon>
        <taxon>Bacillati</taxon>
        <taxon>Actinomycetota</taxon>
        <taxon>Actinomycetes</taxon>
        <taxon>Kitasatosporales</taxon>
        <taxon>Streptomycetaceae</taxon>
        <taxon>Streptomyces</taxon>
    </lineage>
</organism>
<sequence length="279" mass="28768">MTRRGLVLGGGGVAGVAWQTGLLAGLFEGGVDVLEADVVIGTSAGATVAAQITSGTPLVELLDRQVDPALQPPELSPVLSAEDLMMLFLDAREDATDALDARRRIGAMALGAPTVAETERRAVIESRLPSHSWPQAELKIVAVDAETGAERVFDPASGVDLVDAVAASCAVPGAWPPVTIDGRRYIDGGTRTTENADLAAGCDRILVLQVMAAPGNTDLDDQVAVLRGQGARVEVIRPDDAAASAIGPDLLDPAVRASAALAGHRQGLRSVSATAAFWR</sequence>